<evidence type="ECO:0000256" key="1">
    <source>
        <dbReference type="ARBA" id="ARBA00023002"/>
    </source>
</evidence>
<dbReference type="PRINTS" id="PR00084">
    <property type="entry name" value="MTLDHDRGNASE"/>
</dbReference>
<dbReference type="SUPFAM" id="SSF51735">
    <property type="entry name" value="NAD(P)-binding Rossmann-fold domains"/>
    <property type="match status" value="1"/>
</dbReference>
<dbReference type="RefSeq" id="WP_092746860.1">
    <property type="nucleotide sequence ID" value="NZ_FMYL01000002.1"/>
</dbReference>
<keyword evidence="1" id="KW-0560">Oxidoreductase</keyword>
<dbReference type="InterPro" id="IPR050988">
    <property type="entry name" value="Mannitol_DH/Oxidoreductase"/>
</dbReference>
<dbReference type="InterPro" id="IPR013118">
    <property type="entry name" value="Mannitol_DH_C"/>
</dbReference>
<dbReference type="STRING" id="1219383.SAMN05421733_102170"/>
<dbReference type="EMBL" id="FMYL01000002">
    <property type="protein sequence ID" value="SDB85084.1"/>
    <property type="molecule type" value="Genomic_DNA"/>
</dbReference>
<evidence type="ECO:0000313" key="4">
    <source>
        <dbReference type="EMBL" id="SDB85084.1"/>
    </source>
</evidence>
<dbReference type="Pfam" id="PF01232">
    <property type="entry name" value="Mannitol_dh"/>
    <property type="match status" value="1"/>
</dbReference>
<feature type="domain" description="Mannitol dehydrogenase C-terminal" evidence="3">
    <location>
        <begin position="284"/>
        <end position="466"/>
    </location>
</feature>
<evidence type="ECO:0000259" key="2">
    <source>
        <dbReference type="Pfam" id="PF01232"/>
    </source>
</evidence>
<organism evidence="4 5">
    <name type="scientific">Acinetobacter boissieri</name>
    <dbReference type="NCBI Taxonomy" id="1219383"/>
    <lineage>
        <taxon>Bacteria</taxon>
        <taxon>Pseudomonadati</taxon>
        <taxon>Pseudomonadota</taxon>
        <taxon>Gammaproteobacteria</taxon>
        <taxon>Moraxellales</taxon>
        <taxon>Moraxellaceae</taxon>
        <taxon>Acinetobacter</taxon>
    </lineage>
</organism>
<accession>A0A1G6GT15</accession>
<keyword evidence="5" id="KW-1185">Reference proteome</keyword>
<protein>
    <submittedName>
        <fullName evidence="4">D-arabinitol 4-dehydrogenase</fullName>
    </submittedName>
</protein>
<proteinExistence type="predicted"/>
<dbReference type="Pfam" id="PF08125">
    <property type="entry name" value="Mannitol_dh_C"/>
    <property type="match status" value="1"/>
</dbReference>
<dbReference type="SUPFAM" id="SSF48179">
    <property type="entry name" value="6-phosphogluconate dehydrogenase C-terminal domain-like"/>
    <property type="match status" value="1"/>
</dbReference>
<dbReference type="OrthoDB" id="271711at2"/>
<name>A0A1G6GT15_9GAMM</name>
<dbReference type="GO" id="GO:0008866">
    <property type="term" value="F:fructuronate reductase activity"/>
    <property type="evidence" value="ECO:0007669"/>
    <property type="project" value="TreeGrafter"/>
</dbReference>
<sequence length="477" mass="54063">MIKKTSTEEGVNLSRQSTNPISENIWLHLGASAFFRAHQAYYLNQLKQKGNDNWHVSLANIRNSSSQETLKKLQQQNGAYTLEIISPSGDFNYQTIECLDQILLWDHKLQSTVDVGANPNTKIISFTVTEGGYFLKEDNHLDLEHPAIQNDLLANGEIQTLYGVLYDILDLRMKQQSPPVTLLCCDNLRSNGDSFAKGLHDFVEAKGNTALLTWIEQFTSSPNSMVDRITPKVNEKSIARVQAQQHISDAVPISCEHYTRWVLEKDFVSDRPDLAKVGVEFVDDVVPYEEAKIRLLNASHSGLAWFGALHEHIFIHETLAHSICNTLTHYAKYDVKTALESHKIYINTDVECKTILDRFSSPYVKDTVARVASDSISKLRGFILPTIKDCLAQNKIPEHALKLVASYFYFLKRYHQDQLPFEYLDSALNDIPITQVFQDSDPVFAFATHIGLFGSLAEDKTFYTTLIETIHSFDLVE</sequence>
<dbReference type="PANTHER" id="PTHR43362:SF7">
    <property type="entry name" value="D-MANNONATE OXIDOREDUCTASE"/>
    <property type="match status" value="1"/>
</dbReference>
<dbReference type="InterPro" id="IPR013131">
    <property type="entry name" value="Mannitol_DH_N"/>
</dbReference>
<dbReference type="Proteomes" id="UP000242501">
    <property type="component" value="Unassembled WGS sequence"/>
</dbReference>
<dbReference type="InterPro" id="IPR000669">
    <property type="entry name" value="Mannitol_DH"/>
</dbReference>
<dbReference type="InterPro" id="IPR036291">
    <property type="entry name" value="NAD(P)-bd_dom_sf"/>
</dbReference>
<dbReference type="AlphaFoldDB" id="A0A1G6GT15"/>
<dbReference type="InterPro" id="IPR008927">
    <property type="entry name" value="6-PGluconate_DH-like_C_sf"/>
</dbReference>
<dbReference type="Gene3D" id="1.10.1040.10">
    <property type="entry name" value="N-(1-d-carboxylethyl)-l-norvaline Dehydrogenase, domain 2"/>
    <property type="match status" value="1"/>
</dbReference>
<feature type="domain" description="Mannitol dehydrogenase N-terminal" evidence="2">
    <location>
        <begin position="27"/>
        <end position="275"/>
    </location>
</feature>
<dbReference type="GO" id="GO:0042840">
    <property type="term" value="P:D-glucuronate catabolic process"/>
    <property type="evidence" value="ECO:0007669"/>
    <property type="project" value="TreeGrafter"/>
</dbReference>
<evidence type="ECO:0000259" key="3">
    <source>
        <dbReference type="Pfam" id="PF08125"/>
    </source>
</evidence>
<gene>
    <name evidence="4" type="ORF">SAMN05421733_102170</name>
</gene>
<dbReference type="Gene3D" id="3.40.50.720">
    <property type="entry name" value="NAD(P)-binding Rossmann-like Domain"/>
    <property type="match status" value="1"/>
</dbReference>
<evidence type="ECO:0000313" key="5">
    <source>
        <dbReference type="Proteomes" id="UP000242501"/>
    </source>
</evidence>
<dbReference type="InterPro" id="IPR013328">
    <property type="entry name" value="6PGD_dom2"/>
</dbReference>
<reference evidence="5" key="1">
    <citation type="submission" date="2016-09" db="EMBL/GenBank/DDBJ databases">
        <authorList>
            <person name="Varghese N."/>
            <person name="Submissions S."/>
        </authorList>
    </citation>
    <scope>NUCLEOTIDE SEQUENCE [LARGE SCALE GENOMIC DNA]</scope>
    <source>
        <strain evidence="5">ANC 4422</strain>
    </source>
</reference>
<dbReference type="PANTHER" id="PTHR43362">
    <property type="entry name" value="MANNITOL DEHYDROGENASE DSF1-RELATED"/>
    <property type="match status" value="1"/>
</dbReference>